<name>A0ABZ2KJR3_9BACT</name>
<evidence type="ECO:0000256" key="2">
    <source>
        <dbReference type="ARBA" id="ARBA00013194"/>
    </source>
</evidence>
<evidence type="ECO:0000256" key="3">
    <source>
        <dbReference type="ARBA" id="ARBA00023110"/>
    </source>
</evidence>
<evidence type="ECO:0000256" key="4">
    <source>
        <dbReference type="ARBA" id="ARBA00023235"/>
    </source>
</evidence>
<keyword evidence="4 5" id="KW-0413">Isomerase</keyword>
<reference evidence="7 8" key="1">
    <citation type="submission" date="2021-12" db="EMBL/GenBank/DDBJ databases">
        <title>Discovery of the Pendulisporaceae a myxobacterial family with distinct sporulation behavior and unique specialized metabolism.</title>
        <authorList>
            <person name="Garcia R."/>
            <person name="Popoff A."/>
            <person name="Bader C.D."/>
            <person name="Loehr J."/>
            <person name="Walesch S."/>
            <person name="Walt C."/>
            <person name="Boldt J."/>
            <person name="Bunk B."/>
            <person name="Haeckl F.J.F.P.J."/>
            <person name="Gunesch A.P."/>
            <person name="Birkelbach J."/>
            <person name="Nuebel U."/>
            <person name="Pietschmann T."/>
            <person name="Bach T."/>
            <person name="Mueller R."/>
        </authorList>
    </citation>
    <scope>NUCLEOTIDE SEQUENCE [LARGE SCALE GENOMIC DNA]</scope>
    <source>
        <strain evidence="7 8">MSr12523</strain>
    </source>
</reference>
<dbReference type="EC" id="5.2.1.8" evidence="2"/>
<keyword evidence="3 5" id="KW-0697">Rotamase</keyword>
<dbReference type="Proteomes" id="UP001379533">
    <property type="component" value="Chromosome"/>
</dbReference>
<dbReference type="SUPFAM" id="SSF54534">
    <property type="entry name" value="FKBP-like"/>
    <property type="match status" value="3"/>
</dbReference>
<dbReference type="InterPro" id="IPR046357">
    <property type="entry name" value="PPIase_dom_sf"/>
</dbReference>
<feature type="domain" description="PpiC" evidence="6">
    <location>
        <begin position="267"/>
        <end position="374"/>
    </location>
</feature>
<dbReference type="InterPro" id="IPR023058">
    <property type="entry name" value="PPIase_PpiC_CS"/>
</dbReference>
<dbReference type="PANTHER" id="PTHR10657:SF4">
    <property type="entry name" value="PEPTIDYL-PROLYL CIS-TRANS ISOMERASE-RELATED"/>
    <property type="match status" value="1"/>
</dbReference>
<feature type="domain" description="PpiC" evidence="6">
    <location>
        <begin position="153"/>
        <end position="262"/>
    </location>
</feature>
<comment type="catalytic activity">
    <reaction evidence="1">
        <text>[protein]-peptidylproline (omega=180) = [protein]-peptidylproline (omega=0)</text>
        <dbReference type="Rhea" id="RHEA:16237"/>
        <dbReference type="Rhea" id="RHEA-COMP:10747"/>
        <dbReference type="Rhea" id="RHEA-COMP:10748"/>
        <dbReference type="ChEBI" id="CHEBI:83833"/>
        <dbReference type="ChEBI" id="CHEBI:83834"/>
        <dbReference type="EC" id="5.2.1.8"/>
    </reaction>
</comment>
<evidence type="ECO:0000313" key="8">
    <source>
        <dbReference type="Proteomes" id="UP001379533"/>
    </source>
</evidence>
<gene>
    <name evidence="7" type="ORF">LZC95_19065</name>
</gene>
<dbReference type="PROSITE" id="PS50198">
    <property type="entry name" value="PPIC_PPIASE_2"/>
    <property type="match status" value="3"/>
</dbReference>
<accession>A0ABZ2KJR3</accession>
<dbReference type="InterPro" id="IPR000297">
    <property type="entry name" value="PPIase_PpiC"/>
</dbReference>
<organism evidence="7 8">
    <name type="scientific">Pendulispora brunnea</name>
    <dbReference type="NCBI Taxonomy" id="2905690"/>
    <lineage>
        <taxon>Bacteria</taxon>
        <taxon>Pseudomonadati</taxon>
        <taxon>Myxococcota</taxon>
        <taxon>Myxococcia</taxon>
        <taxon>Myxococcales</taxon>
        <taxon>Sorangiineae</taxon>
        <taxon>Pendulisporaceae</taxon>
        <taxon>Pendulispora</taxon>
    </lineage>
</organism>
<dbReference type="Pfam" id="PF00639">
    <property type="entry name" value="Rotamase"/>
    <property type="match status" value="3"/>
</dbReference>
<evidence type="ECO:0000313" key="7">
    <source>
        <dbReference type="EMBL" id="WXA98910.1"/>
    </source>
</evidence>
<evidence type="ECO:0000259" key="6">
    <source>
        <dbReference type="PROSITE" id="PS50198"/>
    </source>
</evidence>
<dbReference type="PROSITE" id="PS01096">
    <property type="entry name" value="PPIC_PPIASE_1"/>
    <property type="match status" value="1"/>
</dbReference>
<feature type="domain" description="PpiC" evidence="6">
    <location>
        <begin position="40"/>
        <end position="149"/>
    </location>
</feature>
<keyword evidence="8" id="KW-1185">Reference proteome</keyword>
<sequence>MIARGVVLLGLIALAGCRKAPPPQAEPPAQSTEAQQHAADTRLAAAVITIAYAEVEHYAGARPKPARTKPEALALATELAATAKKSPAQFRELAVRHSEDPFAAEGGELRAWAKGEDAELDTVVAPLAVGAISDPIDTEYGYRVFVRLQPLPVERIAARHLVVAWSGATRAPRSITRSKSEALERARELAARARRDPGAVEAMVQAESDGWDKAQAGSMGQWNVDGGRYPVSFDRAISALSVGTISDPVESEFGYQIFQRIALTAEAETLAGAHILVSFRGAKKAGPTVERTRAEAEEKAQRIAREARANPERFGQLAVANSDDPSGRSGGDLGVWKKGAMPDVIDAKLASLKTGEISEPVLTPFGYHVLLRREAPTDKAYVVK</sequence>
<dbReference type="Gene3D" id="3.10.50.40">
    <property type="match status" value="3"/>
</dbReference>
<dbReference type="GO" id="GO:0003755">
    <property type="term" value="F:peptidyl-prolyl cis-trans isomerase activity"/>
    <property type="evidence" value="ECO:0007669"/>
    <property type="project" value="UniProtKB-EC"/>
</dbReference>
<dbReference type="PANTHER" id="PTHR10657">
    <property type="entry name" value="PEPTIDYL-PROLYL CIS-TRANS ISOMERASE"/>
    <property type="match status" value="1"/>
</dbReference>
<evidence type="ECO:0000256" key="5">
    <source>
        <dbReference type="PROSITE-ProRule" id="PRU00278"/>
    </source>
</evidence>
<dbReference type="EMBL" id="CP089982">
    <property type="protein sequence ID" value="WXA98910.1"/>
    <property type="molecule type" value="Genomic_DNA"/>
</dbReference>
<dbReference type="RefSeq" id="WP_394849533.1">
    <property type="nucleotide sequence ID" value="NZ_CP089982.1"/>
</dbReference>
<proteinExistence type="predicted"/>
<dbReference type="PROSITE" id="PS51257">
    <property type="entry name" value="PROKAR_LIPOPROTEIN"/>
    <property type="match status" value="1"/>
</dbReference>
<protein>
    <recommendedName>
        <fullName evidence="2">peptidylprolyl isomerase</fullName>
        <ecNumber evidence="2">5.2.1.8</ecNumber>
    </recommendedName>
</protein>
<evidence type="ECO:0000256" key="1">
    <source>
        <dbReference type="ARBA" id="ARBA00000971"/>
    </source>
</evidence>
<dbReference type="InterPro" id="IPR051370">
    <property type="entry name" value="PPIase_Pin1"/>
</dbReference>